<dbReference type="AlphaFoldDB" id="E8UA53"/>
<dbReference type="PROSITE" id="PS50146">
    <property type="entry name" value="DAGK"/>
    <property type="match status" value="1"/>
</dbReference>
<evidence type="ECO:0000259" key="5">
    <source>
        <dbReference type="PROSITE" id="PS50146"/>
    </source>
</evidence>
<dbReference type="InterPro" id="IPR045540">
    <property type="entry name" value="YegS/DAGK_C"/>
</dbReference>
<evidence type="ECO:0000256" key="1">
    <source>
        <dbReference type="ARBA" id="ARBA00022679"/>
    </source>
</evidence>
<organism evidence="6 7">
    <name type="scientific">Deinococcus maricopensis (strain DSM 21211 / LMG 22137 / NRRL B-23946 / LB-34)</name>
    <dbReference type="NCBI Taxonomy" id="709986"/>
    <lineage>
        <taxon>Bacteria</taxon>
        <taxon>Thermotogati</taxon>
        <taxon>Deinococcota</taxon>
        <taxon>Deinococci</taxon>
        <taxon>Deinococcales</taxon>
        <taxon>Deinococcaceae</taxon>
        <taxon>Deinococcus</taxon>
    </lineage>
</organism>
<keyword evidence="4" id="KW-0067">ATP-binding</keyword>
<dbReference type="Proteomes" id="UP000008635">
    <property type="component" value="Chromosome"/>
</dbReference>
<name>E8UA53_DEIML</name>
<dbReference type="Pfam" id="PF19279">
    <property type="entry name" value="YegS_C"/>
    <property type="match status" value="1"/>
</dbReference>
<protein>
    <submittedName>
        <fullName evidence="6">Diacylglycerol kinase catalytic region</fullName>
    </submittedName>
</protein>
<dbReference type="GO" id="GO:0016301">
    <property type="term" value="F:kinase activity"/>
    <property type="evidence" value="ECO:0007669"/>
    <property type="project" value="UniProtKB-KW"/>
</dbReference>
<dbReference type="RefSeq" id="WP_013557447.1">
    <property type="nucleotide sequence ID" value="NC_014958.1"/>
</dbReference>
<dbReference type="KEGG" id="dmr:Deima_2304"/>
<dbReference type="SUPFAM" id="SSF111331">
    <property type="entry name" value="NAD kinase/diacylglycerol kinase-like"/>
    <property type="match status" value="1"/>
</dbReference>
<feature type="domain" description="DAGKc" evidence="5">
    <location>
        <begin position="1"/>
        <end position="124"/>
    </location>
</feature>
<dbReference type="STRING" id="709986.Deima_2304"/>
<dbReference type="EMBL" id="CP002454">
    <property type="protein sequence ID" value="ADV67942.1"/>
    <property type="molecule type" value="Genomic_DNA"/>
</dbReference>
<dbReference type="HOGENOM" id="CLU_045532_3_0_0"/>
<dbReference type="InterPro" id="IPR050187">
    <property type="entry name" value="Lipid_Phosphate_FormReg"/>
</dbReference>
<keyword evidence="7" id="KW-1185">Reference proteome</keyword>
<sequence length="308" mass="32434">MQATLIYNKRAGGSDRSDPQALVDALHAAGYVPVYRATDHEQALREALSDVQGTVFVAGGDGTIRAAAGHLIGRGLTLGVLPLGTANNIGRTLGVSGEPLDVIARYAGAQARPFDVGRVTAPWGEDFFLEAFGCGLYADVLAAYDPDEGKSPLRAAQAIVGTLGSYDPPPMKLSMDGVDYSGAYLLIEVLNTRATGPRLNLAPDADPGDGLLNVVRVNREGRDSAVAYFTALASGAFPELPSVGHLQARIVEFEWNGEHFHVDGEVRPAPEGPYPPDVPPTTVGTVRVEIMPGALNVLVPNDQREGQA</sequence>
<accession>E8UA53</accession>
<dbReference type="Gene3D" id="2.60.200.40">
    <property type="match status" value="1"/>
</dbReference>
<dbReference type="GO" id="GO:0005524">
    <property type="term" value="F:ATP binding"/>
    <property type="evidence" value="ECO:0007669"/>
    <property type="project" value="UniProtKB-KW"/>
</dbReference>
<proteinExistence type="predicted"/>
<keyword evidence="3 6" id="KW-0418">Kinase</keyword>
<keyword evidence="1" id="KW-0808">Transferase</keyword>
<dbReference type="eggNOG" id="COG1597">
    <property type="taxonomic scope" value="Bacteria"/>
</dbReference>
<reference evidence="7" key="2">
    <citation type="submission" date="2011-01" db="EMBL/GenBank/DDBJ databases">
        <title>The complete genome of Deinococcus maricopensis DSM 21211.</title>
        <authorList>
            <consortium name="US DOE Joint Genome Institute (JGI-PGF)"/>
            <person name="Lucas S."/>
            <person name="Copeland A."/>
            <person name="Lapidus A."/>
            <person name="Goodwin L."/>
            <person name="Pitluck S."/>
            <person name="Kyrpides N."/>
            <person name="Mavromatis K."/>
            <person name="Pagani I."/>
            <person name="Ivanova N."/>
            <person name="Ovchinnikova G."/>
            <person name="Zeytun A."/>
            <person name="Detter J.C."/>
            <person name="Han C."/>
            <person name="Land M."/>
            <person name="Hauser L."/>
            <person name="Markowitz V."/>
            <person name="Cheng J.-F."/>
            <person name="Hugenholtz P."/>
            <person name="Woyke T."/>
            <person name="Wu D."/>
            <person name="Pukall R."/>
            <person name="Gehrich-Schroeter G."/>
            <person name="Brambilla E."/>
            <person name="Klenk H.-P."/>
            <person name="Eisen J.A."/>
        </authorList>
    </citation>
    <scope>NUCLEOTIDE SEQUENCE [LARGE SCALE GENOMIC DNA]</scope>
    <source>
        <strain evidence="7">DSM 21211 / LMG 22137 / NRRL B-23946 / LB-34</strain>
    </source>
</reference>
<dbReference type="PANTHER" id="PTHR12358">
    <property type="entry name" value="SPHINGOSINE KINASE"/>
    <property type="match status" value="1"/>
</dbReference>
<keyword evidence="2" id="KW-0547">Nucleotide-binding</keyword>
<evidence type="ECO:0000313" key="7">
    <source>
        <dbReference type="Proteomes" id="UP000008635"/>
    </source>
</evidence>
<evidence type="ECO:0000313" key="6">
    <source>
        <dbReference type="EMBL" id="ADV67942.1"/>
    </source>
</evidence>
<dbReference type="InterPro" id="IPR016064">
    <property type="entry name" value="NAD/diacylglycerol_kinase_sf"/>
</dbReference>
<dbReference type="Pfam" id="PF00781">
    <property type="entry name" value="DAGK_cat"/>
    <property type="match status" value="1"/>
</dbReference>
<evidence type="ECO:0000256" key="4">
    <source>
        <dbReference type="ARBA" id="ARBA00022840"/>
    </source>
</evidence>
<dbReference type="OrthoDB" id="142078at2"/>
<evidence type="ECO:0000256" key="2">
    <source>
        <dbReference type="ARBA" id="ARBA00022741"/>
    </source>
</evidence>
<dbReference type="InterPro" id="IPR001206">
    <property type="entry name" value="Diacylglycerol_kinase_cat_dom"/>
</dbReference>
<gene>
    <name evidence="6" type="ordered locus">Deima_2304</name>
</gene>
<evidence type="ECO:0000256" key="3">
    <source>
        <dbReference type="ARBA" id="ARBA00022777"/>
    </source>
</evidence>
<reference evidence="6 7" key="1">
    <citation type="journal article" date="2011" name="Stand. Genomic Sci.">
        <title>Complete genome sequence of Deinococcus maricopensis type strain (LB-34).</title>
        <authorList>
            <person name="Pukall R."/>
            <person name="Zeytun A."/>
            <person name="Lucas S."/>
            <person name="Lapidus A."/>
            <person name="Hammon N."/>
            <person name="Deshpande S."/>
            <person name="Nolan M."/>
            <person name="Cheng J.F."/>
            <person name="Pitluck S."/>
            <person name="Liolios K."/>
            <person name="Pagani I."/>
            <person name="Mikhailova N."/>
            <person name="Ivanova N."/>
            <person name="Mavromatis K."/>
            <person name="Pati A."/>
            <person name="Tapia R."/>
            <person name="Han C."/>
            <person name="Goodwin L."/>
            <person name="Chen A."/>
            <person name="Palaniappan K."/>
            <person name="Land M."/>
            <person name="Hauser L."/>
            <person name="Chang Y.J."/>
            <person name="Jeffries C.D."/>
            <person name="Brambilla E.M."/>
            <person name="Rohde M."/>
            <person name="Goker M."/>
            <person name="Detter J.C."/>
            <person name="Woyke T."/>
            <person name="Bristow J."/>
            <person name="Eisen J.A."/>
            <person name="Markowitz V."/>
            <person name="Hugenholtz P."/>
            <person name="Kyrpides N.C."/>
            <person name="Klenk H.P."/>
        </authorList>
    </citation>
    <scope>NUCLEOTIDE SEQUENCE [LARGE SCALE GENOMIC DNA]</scope>
    <source>
        <strain evidence="7">DSM 21211 / LMG 22137 / NRRL B-23946 / LB-34</strain>
    </source>
</reference>
<dbReference type="Gene3D" id="3.40.50.10330">
    <property type="entry name" value="Probable inorganic polyphosphate/atp-NAD kinase, domain 1"/>
    <property type="match status" value="1"/>
</dbReference>
<dbReference type="InterPro" id="IPR017438">
    <property type="entry name" value="ATP-NAD_kinase_N"/>
</dbReference>
<dbReference type="PANTHER" id="PTHR12358:SF54">
    <property type="entry name" value="SPHINGOSINE KINASE RELATED PROTEIN"/>
    <property type="match status" value="1"/>
</dbReference>
<dbReference type="SMART" id="SM00046">
    <property type="entry name" value="DAGKc"/>
    <property type="match status" value="1"/>
</dbReference>